<dbReference type="Proteomes" id="UP001174909">
    <property type="component" value="Unassembled WGS sequence"/>
</dbReference>
<proteinExistence type="predicted"/>
<dbReference type="InterPro" id="IPR035441">
    <property type="entry name" value="TFIIS/LEDGF_dom_sf"/>
</dbReference>
<accession>A0AA35WUJ5</accession>
<dbReference type="EMBL" id="CASHTH010002728">
    <property type="protein sequence ID" value="CAI8034343.1"/>
    <property type="molecule type" value="Genomic_DNA"/>
</dbReference>
<feature type="compositionally biased region" description="Acidic residues" evidence="1">
    <location>
        <begin position="89"/>
        <end position="98"/>
    </location>
</feature>
<dbReference type="InterPro" id="IPR021567">
    <property type="entry name" value="LEDGF_IBD"/>
</dbReference>
<gene>
    <name evidence="3" type="ORF">GBAR_LOCUS19348</name>
</gene>
<keyword evidence="4" id="KW-1185">Reference proteome</keyword>
<name>A0AA35WUJ5_GEOBA</name>
<evidence type="ECO:0000313" key="3">
    <source>
        <dbReference type="EMBL" id="CAI8034343.1"/>
    </source>
</evidence>
<feature type="compositionally biased region" description="Low complexity" evidence="1">
    <location>
        <begin position="66"/>
        <end position="79"/>
    </location>
</feature>
<feature type="domain" description="Lens epithelium-derived growth factor integrase-binding" evidence="2">
    <location>
        <begin position="235"/>
        <end position="313"/>
    </location>
</feature>
<dbReference type="Gene3D" id="1.20.930.10">
    <property type="entry name" value="Conserved domain common to transcription factors TFIIS, elongin A, CRSP70"/>
    <property type="match status" value="1"/>
</dbReference>
<reference evidence="3" key="1">
    <citation type="submission" date="2023-03" db="EMBL/GenBank/DDBJ databases">
        <authorList>
            <person name="Steffen K."/>
            <person name="Cardenas P."/>
        </authorList>
    </citation>
    <scope>NUCLEOTIDE SEQUENCE</scope>
</reference>
<dbReference type="SUPFAM" id="SSF140576">
    <property type="entry name" value="HIV integrase-binding domain"/>
    <property type="match status" value="1"/>
</dbReference>
<comment type="caution">
    <text evidence="3">The sequence shown here is derived from an EMBL/GenBank/DDBJ whole genome shotgun (WGS) entry which is preliminary data.</text>
</comment>
<dbReference type="Pfam" id="PF11467">
    <property type="entry name" value="LEDGF"/>
    <property type="match status" value="1"/>
</dbReference>
<feature type="compositionally biased region" description="Polar residues" evidence="1">
    <location>
        <begin position="35"/>
        <end position="51"/>
    </location>
</feature>
<evidence type="ECO:0000259" key="2">
    <source>
        <dbReference type="Pfam" id="PF11467"/>
    </source>
</evidence>
<evidence type="ECO:0000313" key="4">
    <source>
        <dbReference type="Proteomes" id="UP001174909"/>
    </source>
</evidence>
<feature type="region of interest" description="Disordered" evidence="1">
    <location>
        <begin position="1"/>
        <end position="172"/>
    </location>
</feature>
<feature type="compositionally biased region" description="Acidic residues" evidence="1">
    <location>
        <begin position="117"/>
        <end position="141"/>
    </location>
</feature>
<dbReference type="AlphaFoldDB" id="A0AA35WUJ5"/>
<evidence type="ECO:0000256" key="1">
    <source>
        <dbReference type="SAM" id="MobiDB-lite"/>
    </source>
</evidence>
<feature type="region of interest" description="Disordered" evidence="1">
    <location>
        <begin position="331"/>
        <end position="378"/>
    </location>
</feature>
<sequence length="378" mass="41477">MELKSPQMKSSAAVDDETPSLQCNQSLEKEEGQDEGNSLRGQVAQNVADTVTHSKRERKSERKTRSNSCLSSDSTPSSSETTLPAVNSVEEEVMEESEEVRRVEETAFEEAVTAEEMKEEGEGESVVEVGGGEDETEMIEAEAERRVETDKEKVVEAEAEEEERRGEEMVGDVETERGNGAVKNIGDSVERSSEVVEPTSQQPLSTCEAIPDNKEKKGYLPRFSVHKDMPGTEVLMVLNYNLKASLSLQAFDVPGAMATLQQLQSVQMTAKDLQLVPDVVATLRKVRRFSGDVRVRELAEEVYCSMKTLFESPGCQATPPTQGVRRKMMVTRGGMGGKAPSTRTVGKRSTRSKPAVDTDVQQPHGSDDQTVPTLQSEP</sequence>
<feature type="compositionally biased region" description="Polar residues" evidence="1">
    <location>
        <begin position="359"/>
        <end position="378"/>
    </location>
</feature>
<feature type="compositionally biased region" description="Basic and acidic residues" evidence="1">
    <location>
        <begin position="52"/>
        <end position="64"/>
    </location>
</feature>
<feature type="compositionally biased region" description="Basic and acidic residues" evidence="1">
    <location>
        <begin position="142"/>
        <end position="168"/>
    </location>
</feature>
<dbReference type="InterPro" id="IPR036218">
    <property type="entry name" value="HIVI-bd_sf"/>
</dbReference>
<organism evidence="3 4">
    <name type="scientific">Geodia barretti</name>
    <name type="common">Barrett's horny sponge</name>
    <dbReference type="NCBI Taxonomy" id="519541"/>
    <lineage>
        <taxon>Eukaryota</taxon>
        <taxon>Metazoa</taxon>
        <taxon>Porifera</taxon>
        <taxon>Demospongiae</taxon>
        <taxon>Heteroscleromorpha</taxon>
        <taxon>Tetractinellida</taxon>
        <taxon>Astrophorina</taxon>
        <taxon>Geodiidae</taxon>
        <taxon>Geodia</taxon>
    </lineage>
</organism>
<protein>
    <submittedName>
        <fullName evidence="3">Hepatoma-derived growth factor-related protein 2</fullName>
    </submittedName>
</protein>